<gene>
    <name evidence="1" type="ORF">LCGC14_3003240</name>
</gene>
<name>A0A0F8X0C3_9ZZZZ</name>
<dbReference type="AlphaFoldDB" id="A0A0F8X0C3"/>
<proteinExistence type="predicted"/>
<protein>
    <submittedName>
        <fullName evidence="1">Uncharacterized protein</fullName>
    </submittedName>
</protein>
<accession>A0A0F8X0C3</accession>
<organism evidence="1">
    <name type="scientific">marine sediment metagenome</name>
    <dbReference type="NCBI Taxonomy" id="412755"/>
    <lineage>
        <taxon>unclassified sequences</taxon>
        <taxon>metagenomes</taxon>
        <taxon>ecological metagenomes</taxon>
    </lineage>
</organism>
<feature type="non-terminal residue" evidence="1">
    <location>
        <position position="1"/>
    </location>
</feature>
<dbReference type="EMBL" id="LAZR01061940">
    <property type="protein sequence ID" value="KKK62547.1"/>
    <property type="molecule type" value="Genomic_DNA"/>
</dbReference>
<reference evidence="1" key="1">
    <citation type="journal article" date="2015" name="Nature">
        <title>Complex archaea that bridge the gap between prokaryotes and eukaryotes.</title>
        <authorList>
            <person name="Spang A."/>
            <person name="Saw J.H."/>
            <person name="Jorgensen S.L."/>
            <person name="Zaremba-Niedzwiedzka K."/>
            <person name="Martijn J."/>
            <person name="Lind A.E."/>
            <person name="van Eijk R."/>
            <person name="Schleper C."/>
            <person name="Guy L."/>
            <person name="Ettema T.J."/>
        </authorList>
    </citation>
    <scope>NUCLEOTIDE SEQUENCE</scope>
</reference>
<sequence>SPANWNTADWCSGAPSTTAVATFYIPFTGEKAFSYNTNTGRAAKLKVPAFRWRAAVTDGNQVLVGNIDTTDENDQTLREVSRVIEMPAGMPDTALLTRSKDVGINEGDEIMALADFDGNWWVLKERNIHVLAKGSLANLGQFKGIGCRWMHSFVTTPWGLCVADEAGIYLLPSGFNEPLTFPVQATYQALTFFNPILTYSHKNHLLQFIPDTSSVTSVMMTFDMVNKGWMKDSFPAKTSLSNFVQGRHLEPEVMFEDADPILNLVTNADAWTGASGSTPPDGWGLTDGSMTFTITDLSGVSGFDTDVLVIVATGQSRIEYSPDFFTTNPLKLGKVFEVSFDYRASSALPTFYYSIGQAGVEEVNG</sequence>
<feature type="non-terminal residue" evidence="1">
    <location>
        <position position="365"/>
    </location>
</feature>
<comment type="caution">
    <text evidence="1">The sequence shown here is derived from an EMBL/GenBank/DDBJ whole genome shotgun (WGS) entry which is preliminary data.</text>
</comment>
<evidence type="ECO:0000313" key="1">
    <source>
        <dbReference type="EMBL" id="KKK62547.1"/>
    </source>
</evidence>